<dbReference type="OrthoDB" id="9765872at2"/>
<keyword evidence="4" id="KW-1185">Reference proteome</keyword>
<feature type="region of interest" description="Disordered" evidence="1">
    <location>
        <begin position="295"/>
        <end position="318"/>
    </location>
</feature>
<dbReference type="PANTHER" id="PTHR37946">
    <property type="entry name" value="SLL1969 PROTEIN"/>
    <property type="match status" value="1"/>
</dbReference>
<evidence type="ECO:0000313" key="3">
    <source>
        <dbReference type="EMBL" id="SES38836.1"/>
    </source>
</evidence>
<evidence type="ECO:0000256" key="1">
    <source>
        <dbReference type="SAM" id="MobiDB-lite"/>
    </source>
</evidence>
<evidence type="ECO:0000259" key="2">
    <source>
        <dbReference type="Pfam" id="PF00561"/>
    </source>
</evidence>
<dbReference type="ESTHER" id="9baci-a0a1h9wy47">
    <property type="family name" value="BlEst2-lipase-like"/>
</dbReference>
<evidence type="ECO:0000313" key="4">
    <source>
        <dbReference type="Proteomes" id="UP000198571"/>
    </source>
</evidence>
<dbReference type="Gene3D" id="3.40.50.1820">
    <property type="entry name" value="alpha/beta hydrolase"/>
    <property type="match status" value="1"/>
</dbReference>
<organism evidence="3 4">
    <name type="scientific">Salipaludibacillus aurantiacus</name>
    <dbReference type="NCBI Taxonomy" id="1601833"/>
    <lineage>
        <taxon>Bacteria</taxon>
        <taxon>Bacillati</taxon>
        <taxon>Bacillota</taxon>
        <taxon>Bacilli</taxon>
        <taxon>Bacillales</taxon>
        <taxon>Bacillaceae</taxon>
    </lineage>
</organism>
<feature type="domain" description="AB hydrolase-1" evidence="2">
    <location>
        <begin position="57"/>
        <end position="173"/>
    </location>
</feature>
<dbReference type="GO" id="GO:0016787">
    <property type="term" value="F:hydrolase activity"/>
    <property type="evidence" value="ECO:0007669"/>
    <property type="project" value="UniProtKB-KW"/>
</dbReference>
<dbReference type="InterPro" id="IPR029058">
    <property type="entry name" value="AB_hydrolase_fold"/>
</dbReference>
<dbReference type="Pfam" id="PF00561">
    <property type="entry name" value="Abhydrolase_1"/>
    <property type="match status" value="1"/>
</dbReference>
<dbReference type="EMBL" id="FOGT01000021">
    <property type="protein sequence ID" value="SES38836.1"/>
    <property type="molecule type" value="Genomic_DNA"/>
</dbReference>
<dbReference type="InterPro" id="IPR000073">
    <property type="entry name" value="AB_hydrolase_1"/>
</dbReference>
<protein>
    <submittedName>
        <fullName evidence="3">Alpha/beta hydrolase fold</fullName>
    </submittedName>
</protein>
<reference evidence="4" key="1">
    <citation type="submission" date="2016-10" db="EMBL/GenBank/DDBJ databases">
        <authorList>
            <person name="Varghese N."/>
            <person name="Submissions S."/>
        </authorList>
    </citation>
    <scope>NUCLEOTIDE SEQUENCE [LARGE SCALE GENOMIC DNA]</scope>
    <source>
        <strain evidence="4">S9</strain>
    </source>
</reference>
<gene>
    <name evidence="3" type="ORF">SAMN05518684_12145</name>
</gene>
<feature type="compositionally biased region" description="Low complexity" evidence="1">
    <location>
        <begin position="295"/>
        <end position="309"/>
    </location>
</feature>
<name>A0A1H9WY47_9BACI</name>
<dbReference type="SUPFAM" id="SSF53474">
    <property type="entry name" value="alpha/beta-Hydrolases"/>
    <property type="match status" value="1"/>
</dbReference>
<proteinExistence type="predicted"/>
<feature type="region of interest" description="Disordered" evidence="1">
    <location>
        <begin position="474"/>
        <end position="493"/>
    </location>
</feature>
<dbReference type="RefSeq" id="WP_093055481.1">
    <property type="nucleotide sequence ID" value="NZ_FOGT01000021.1"/>
</dbReference>
<dbReference type="Proteomes" id="UP000198571">
    <property type="component" value="Unassembled WGS sequence"/>
</dbReference>
<dbReference type="STRING" id="1601833.SAMN05518684_12145"/>
<keyword evidence="3" id="KW-0378">Hydrolase</keyword>
<dbReference type="AlphaFoldDB" id="A0A1H9WY47"/>
<sequence>MHKPFIKGGLGFLLLFSIIFSTHHGMTFAGLGGGGSGGEPGTILYGETPSETSEDKPVIVFVQGLTNSSSMWYEGNDMYDMAHQAGYETAFVELYDSAGTPESYWDNGEMLAGQLETISAHYGGKKLAVVGYSKGGIDTQTALVHYGKHDLVSELITIGSPHHGSELADLAYSTWTWWLASLLGSRNAGTESLQTGNMNYFRSVTDGRPEIEENSYYTLAGDDTGPWFSSTWWGGTMIPGPSDGVVSVESAHLPYAPMLAVGNWTHNNIRQGHQTFNVFKNVLTVGEEGAFSADTETAATAEGSSAESSNMIVRGGEQTGEAEESFFVEKEADKITLHWLSGKELTEVTVREPGSGSVRTVAVEGQKDDLFFEGAWHHTVEIEEPSAGEWTFSTETEGVSAYTAVLLFESPLNNEVRVTKDGPRGWQVAAEAVSKRGARPGTGRGAKVVYDVEFHPGDVKSRGGIGRNMRQQRLHNRQQAQNGKVTLPDRGNGTYNATIDIEGTTPSGEKFERTVIRSVYIDEDGNAY</sequence>
<accession>A0A1H9WY47</accession>
<dbReference type="PANTHER" id="PTHR37946:SF1">
    <property type="entry name" value="SLL1969 PROTEIN"/>
    <property type="match status" value="1"/>
</dbReference>